<evidence type="ECO:0000256" key="5">
    <source>
        <dbReference type="ARBA" id="ARBA00022833"/>
    </source>
</evidence>
<dbReference type="GO" id="GO:0004222">
    <property type="term" value="F:metalloendopeptidase activity"/>
    <property type="evidence" value="ECO:0007669"/>
    <property type="project" value="UniProtKB-EC"/>
</dbReference>
<dbReference type="Proteomes" id="UP000247465">
    <property type="component" value="Chromosome"/>
</dbReference>
<evidence type="ECO:0000256" key="2">
    <source>
        <dbReference type="ARBA" id="ARBA00022670"/>
    </source>
</evidence>
<reference evidence="12 13" key="1">
    <citation type="submission" date="2018-06" db="EMBL/GenBank/DDBJ databases">
        <title>Draft Genome Sequence of a Novel Marine Bacterium Related to the Verrucomicrobia.</title>
        <authorList>
            <person name="Vosseberg J."/>
            <person name="Martijn J."/>
            <person name="Ettema T.J.G."/>
        </authorList>
    </citation>
    <scope>NUCLEOTIDE SEQUENCE [LARGE SCALE GENOMIC DNA]</scope>
    <source>
        <strain evidence="12">TARA_B100001123</strain>
    </source>
</reference>
<dbReference type="FunFam" id="3.40.390.10:FF:000009">
    <property type="entry name" value="Oligopeptidase A"/>
    <property type="match status" value="1"/>
</dbReference>
<protein>
    <recommendedName>
        <fullName evidence="8">oligopeptidase A</fullName>
        <ecNumber evidence="8">3.4.24.70</ecNumber>
    </recommendedName>
</protein>
<evidence type="ECO:0000313" key="13">
    <source>
        <dbReference type="Proteomes" id="UP000247465"/>
    </source>
</evidence>
<keyword evidence="3 9" id="KW-0479">Metal-binding</keyword>
<evidence type="ECO:0000259" key="11">
    <source>
        <dbReference type="Pfam" id="PF19310"/>
    </source>
</evidence>
<dbReference type="PANTHER" id="PTHR43660:SF1">
    <property type="entry name" value="DIPEPTIDYL CARBOXYPEPTIDASE"/>
    <property type="match status" value="1"/>
</dbReference>
<dbReference type="PANTHER" id="PTHR43660">
    <property type="entry name" value="DIPEPTIDYL CARBOXYPEPTIDASE"/>
    <property type="match status" value="1"/>
</dbReference>
<gene>
    <name evidence="12" type="primary">prlC</name>
    <name evidence="12" type="ORF">DF168_02104</name>
</gene>
<dbReference type="KEGG" id="mtar:DF168_02104"/>
<evidence type="ECO:0000256" key="1">
    <source>
        <dbReference type="ARBA" id="ARBA00006040"/>
    </source>
</evidence>
<evidence type="ECO:0000256" key="9">
    <source>
        <dbReference type="RuleBase" id="RU003435"/>
    </source>
</evidence>
<dbReference type="AlphaFoldDB" id="A0A2Z4ANA6"/>
<dbReference type="InterPro" id="IPR024079">
    <property type="entry name" value="MetalloPept_cat_dom_sf"/>
</dbReference>
<evidence type="ECO:0000256" key="6">
    <source>
        <dbReference type="ARBA" id="ARBA00023049"/>
    </source>
</evidence>
<dbReference type="Pfam" id="PF01432">
    <property type="entry name" value="Peptidase_M3"/>
    <property type="match status" value="1"/>
</dbReference>
<dbReference type="Pfam" id="PF19310">
    <property type="entry name" value="TOP_N"/>
    <property type="match status" value="1"/>
</dbReference>
<dbReference type="InterPro" id="IPR024077">
    <property type="entry name" value="Neurolysin/TOP_dom2"/>
</dbReference>
<dbReference type="Gene3D" id="1.10.1370.40">
    <property type="match status" value="1"/>
</dbReference>
<proteinExistence type="inferred from homology"/>
<dbReference type="Gene3D" id="3.40.390.10">
    <property type="entry name" value="Collagenase (Catalytic Domain)"/>
    <property type="match status" value="1"/>
</dbReference>
<keyword evidence="6 9" id="KW-0482">Metalloprotease</keyword>
<sequence>MLSKDKVDNPFLDMGFDIRWSQLTPDLVKPAISTALSEAQQRIDAIGENKALSFKNTFLALEAATENLTLAWQKVSLLDTVCNSEALRLAHNEMLPKVTEFWARIPLNKQLWKTLKRYAESEEGKAHSGIQLRFIDETMAHFQEHGADLSQEKKIRLEKISQALAEKTQKYSENVLDSTNAYELVIEDEVLLDGLPKLSKEQARRDALRKGYGTERNPKWRLTQQMPSILPAMKHLHDEGTRRKLWEGSIRIGHTKKHDNTNLIWDILSLRDEKARLLGKDHFADFVLQRRMAQTGQLALAFVEDFYGRVKAPFDRECCELEMYSAECRGGKREPIEPWDSPYWSEKLRRDRFDFDDESLRPYFSLKQVEKGMFRIAEKIFDIRVEERPTIYCSLEETKKLQSSPPKNQDKAIETWHPEVRYYDVLNSCGDRLGAFYTDWYPREAKRGGAWMNSLRTGQPPNGADREPHLGLICGNLTPPIGDIPALLSHDEVQTIFHEFGHLLHHLLGDVPIKSLNGINVAWDFVELPSQIMENWCWDRESLDLFARHYETGKPIPDDLFTKMHQARNFHAARLTMRQLSFGKMDLELHLRYTDYNGRNLDTLLEDMLCSYQPPSKTKSPAIIRRFSHLFSSSTGYAAGYYSYKWAEVLAADAFTRFQAAGILDNRIGREFRKEVLSKGNSVNPGVLFHNFMGRNPKIDALLKQSGLKYYESE</sequence>
<dbReference type="EC" id="3.4.24.70" evidence="8"/>
<dbReference type="GO" id="GO:0006508">
    <property type="term" value="P:proteolysis"/>
    <property type="evidence" value="ECO:0007669"/>
    <property type="project" value="UniProtKB-KW"/>
</dbReference>
<keyword evidence="5 9" id="KW-0862">Zinc</keyword>
<dbReference type="InterPro" id="IPR034005">
    <property type="entry name" value="M3A_DCP"/>
</dbReference>
<dbReference type="InterPro" id="IPR045666">
    <property type="entry name" value="OpdA_N"/>
</dbReference>
<keyword evidence="2 9" id="KW-0645">Protease</keyword>
<evidence type="ECO:0000256" key="7">
    <source>
        <dbReference type="ARBA" id="ARBA00024603"/>
    </source>
</evidence>
<evidence type="ECO:0000256" key="3">
    <source>
        <dbReference type="ARBA" id="ARBA00022723"/>
    </source>
</evidence>
<dbReference type="CDD" id="cd06456">
    <property type="entry name" value="M3A_DCP"/>
    <property type="match status" value="1"/>
</dbReference>
<feature type="domain" description="Oligopeptidase A N-terminal" evidence="11">
    <location>
        <begin position="34"/>
        <end position="154"/>
    </location>
</feature>
<dbReference type="SUPFAM" id="SSF55486">
    <property type="entry name" value="Metalloproteases ('zincins'), catalytic domain"/>
    <property type="match status" value="1"/>
</dbReference>
<accession>A0A2Z4ANA6</accession>
<comment type="catalytic activity">
    <reaction evidence="7">
        <text>Hydrolysis of oligopeptides, with broad specificity. Gly or Ala commonly occur as P1 or P1' residues, but more distant residues are also important, as is shown by the fact that Z-Gly-Pro-Gly-|-Gly-Pro-Ala is cleaved, but not Z-(Gly)(5).</text>
        <dbReference type="EC" id="3.4.24.70"/>
    </reaction>
</comment>
<dbReference type="GO" id="GO:0005829">
    <property type="term" value="C:cytosol"/>
    <property type="evidence" value="ECO:0007669"/>
    <property type="project" value="UniProtKB-ARBA"/>
</dbReference>
<feature type="domain" description="Peptidase M3A/M3B catalytic" evidence="10">
    <location>
        <begin position="233"/>
        <end position="707"/>
    </location>
</feature>
<keyword evidence="4 9" id="KW-0378">Hydrolase</keyword>
<dbReference type="GO" id="GO:0046872">
    <property type="term" value="F:metal ion binding"/>
    <property type="evidence" value="ECO:0007669"/>
    <property type="project" value="UniProtKB-UniRule"/>
</dbReference>
<dbReference type="Gene3D" id="1.10.1370.10">
    <property type="entry name" value="Neurolysin, domain 3"/>
    <property type="match status" value="1"/>
</dbReference>
<dbReference type="InterPro" id="IPR045090">
    <property type="entry name" value="Pept_M3A_M3B"/>
</dbReference>
<dbReference type="InterPro" id="IPR001567">
    <property type="entry name" value="Pept_M3A_M3B_dom"/>
</dbReference>
<comment type="similarity">
    <text evidence="1 9">Belongs to the peptidase M3 family.</text>
</comment>
<evidence type="ECO:0000256" key="4">
    <source>
        <dbReference type="ARBA" id="ARBA00022801"/>
    </source>
</evidence>
<organism evidence="12 13">
    <name type="scientific">Candidatus Moanibacter tarae</name>
    <dbReference type="NCBI Taxonomy" id="2200854"/>
    <lineage>
        <taxon>Bacteria</taxon>
        <taxon>Pseudomonadati</taxon>
        <taxon>Verrucomicrobiota</taxon>
        <taxon>Opitutia</taxon>
        <taxon>Puniceicoccales</taxon>
        <taxon>Puniceicoccales incertae sedis</taxon>
        <taxon>Candidatus Moanibacter</taxon>
    </lineage>
</organism>
<comment type="cofactor">
    <cofactor evidence="9">
        <name>Zn(2+)</name>
        <dbReference type="ChEBI" id="CHEBI:29105"/>
    </cofactor>
    <text evidence="9">Binds 1 zinc ion.</text>
</comment>
<dbReference type="EMBL" id="CP029803">
    <property type="protein sequence ID" value="AWT60880.1"/>
    <property type="molecule type" value="Genomic_DNA"/>
</dbReference>
<evidence type="ECO:0000313" key="12">
    <source>
        <dbReference type="EMBL" id="AWT60880.1"/>
    </source>
</evidence>
<evidence type="ECO:0000259" key="10">
    <source>
        <dbReference type="Pfam" id="PF01432"/>
    </source>
</evidence>
<name>A0A2Z4ANA6_9BACT</name>
<evidence type="ECO:0000256" key="8">
    <source>
        <dbReference type="ARBA" id="ARBA00026100"/>
    </source>
</evidence>